<proteinExistence type="predicted"/>
<evidence type="ECO:0000313" key="3">
    <source>
        <dbReference type="Proteomes" id="UP000284706"/>
    </source>
</evidence>
<evidence type="ECO:0000313" key="2">
    <source>
        <dbReference type="EMBL" id="PPQ69743.1"/>
    </source>
</evidence>
<dbReference type="OrthoDB" id="3066674at2759"/>
<keyword evidence="1" id="KW-0812">Transmembrane</keyword>
<feature type="transmembrane region" description="Helical" evidence="1">
    <location>
        <begin position="84"/>
        <end position="114"/>
    </location>
</feature>
<dbReference type="Proteomes" id="UP000284706">
    <property type="component" value="Unassembled WGS sequence"/>
</dbReference>
<organism evidence="2 3">
    <name type="scientific">Gymnopilus dilepis</name>
    <dbReference type="NCBI Taxonomy" id="231916"/>
    <lineage>
        <taxon>Eukaryota</taxon>
        <taxon>Fungi</taxon>
        <taxon>Dikarya</taxon>
        <taxon>Basidiomycota</taxon>
        <taxon>Agaricomycotina</taxon>
        <taxon>Agaricomycetes</taxon>
        <taxon>Agaricomycetidae</taxon>
        <taxon>Agaricales</taxon>
        <taxon>Agaricineae</taxon>
        <taxon>Hymenogastraceae</taxon>
        <taxon>Gymnopilus</taxon>
    </lineage>
</organism>
<feature type="transmembrane region" description="Helical" evidence="1">
    <location>
        <begin position="173"/>
        <end position="194"/>
    </location>
</feature>
<gene>
    <name evidence="2" type="ORF">CVT26_014018</name>
</gene>
<accession>A0A409VU40</accession>
<sequence length="745" mass="83630">MQLPTLEIYSVRSVLGACFALAARLPVRYYNPVPVVPLVFLYHVLISPLYLASSFKLGDILLLPLNILGVVYLIKGLIIDEEYICILICFVLCFFLAGEFLLRILSLLGIWFSYSYSFIFDVRPKDNSTFYQRIIGDSFSMARFRGEEPTTDALAEYGIPAKKIRSIFRARIGLLRVVLALCCSFLALVPAVWNFLEDESYQYCIQLVPFIILHHLLSSVHMEFNYVLFDIPFLTYEITSIGAASPTLGSFGGDWSSPLLNCYTIVACLIFVALLLEAGIWIRILIWHKTSRQPSYNHVNPESLDPRMIPRPHSIVFGPWLWKAHLSGETRIIRGIRGLVAIAITVIILSYSVLDLIFYPFQNTGLNYFKDLRSSRTPDSLSVNNLAWNVVVINPAFPVNPSDYALFQSQWGTRFMAAVNVTPLWSTEAEFGYPACAYTSNTTNYMTDNTAISRTLHWQPGYRPIDTVFCPRIPIGGPPEIASIPSPYITPDLLITVNFTALNISAEGLDETAKKSVQIMIGFHNDTSRIVQTTQAMTLVPGINMLGCVTYELRQTFKNSFAPDLGLSNSYDTFAVSKMVYTIPDPLASTSSSSVKQSPDISTFRVFLQNDMSDLRTLQSYKEQDTLSGFAAVGGLWTFLSGIFAAIFGSSLLRILFGVKPISLTGVAHSIEREKIQEACRREYPKITEEIRLPREERGLLSLLCDELIDVQLFEREPTDSADFVSNRGHGRGDVEMDQLELLKP</sequence>
<keyword evidence="3" id="KW-1185">Reference proteome</keyword>
<keyword evidence="1" id="KW-1133">Transmembrane helix</keyword>
<keyword evidence="1" id="KW-0472">Membrane</keyword>
<feature type="transmembrane region" description="Helical" evidence="1">
    <location>
        <begin position="35"/>
        <end position="53"/>
    </location>
</feature>
<dbReference type="AlphaFoldDB" id="A0A409VU40"/>
<feature type="transmembrane region" description="Helical" evidence="1">
    <location>
        <begin position="263"/>
        <end position="286"/>
    </location>
</feature>
<evidence type="ECO:0000256" key="1">
    <source>
        <dbReference type="SAM" id="Phobius"/>
    </source>
</evidence>
<feature type="transmembrane region" description="Helical" evidence="1">
    <location>
        <begin position="629"/>
        <end position="653"/>
    </location>
</feature>
<name>A0A409VU40_9AGAR</name>
<feature type="transmembrane region" description="Helical" evidence="1">
    <location>
        <begin position="60"/>
        <end position="78"/>
    </location>
</feature>
<protein>
    <submittedName>
        <fullName evidence="2">Uncharacterized protein</fullName>
    </submittedName>
</protein>
<reference evidence="2 3" key="1">
    <citation type="journal article" date="2018" name="Evol. Lett.">
        <title>Horizontal gene cluster transfer increased hallucinogenic mushroom diversity.</title>
        <authorList>
            <person name="Reynolds H.T."/>
            <person name="Vijayakumar V."/>
            <person name="Gluck-Thaler E."/>
            <person name="Korotkin H.B."/>
            <person name="Matheny P.B."/>
            <person name="Slot J.C."/>
        </authorList>
    </citation>
    <scope>NUCLEOTIDE SEQUENCE [LARGE SCALE GENOMIC DNA]</scope>
    <source>
        <strain evidence="2 3">SRW20</strain>
    </source>
</reference>
<comment type="caution">
    <text evidence="2">The sequence shown here is derived from an EMBL/GenBank/DDBJ whole genome shotgun (WGS) entry which is preliminary data.</text>
</comment>
<dbReference type="InParanoid" id="A0A409VU40"/>
<feature type="transmembrane region" description="Helical" evidence="1">
    <location>
        <begin position="339"/>
        <end position="361"/>
    </location>
</feature>
<dbReference type="EMBL" id="NHYE01005563">
    <property type="protein sequence ID" value="PPQ69743.1"/>
    <property type="molecule type" value="Genomic_DNA"/>
</dbReference>